<sequence length="207" mass="22248">MSPNAPDPFTYTPMHAAASYGRLHVLEYLVSKGGNVNVTDSDGDTPLFTVENVETARFLVDHGAIIDMTNEEGISPIAHLAEDFPNVSAYLESHPSHTPSSETTNGLSQNSIPTSQYAQHLASEHLTSELLSSIQALAEQGVPQEQIEEELRRLVGNVVVQGLAGGYEMSLQDDTTASVGERREHPPSGGTGADNLQNGVDKRPRTE</sequence>
<protein>
    <recommendedName>
        <fullName evidence="7">Ankyrin</fullName>
    </recommendedName>
</protein>
<dbReference type="Gene3D" id="1.25.40.20">
    <property type="entry name" value="Ankyrin repeat-containing domain"/>
    <property type="match status" value="1"/>
</dbReference>
<evidence type="ECO:0000256" key="1">
    <source>
        <dbReference type="ARBA" id="ARBA00022737"/>
    </source>
</evidence>
<dbReference type="PANTHER" id="PTHR24171:SF8">
    <property type="entry name" value="BRCA1-ASSOCIATED RING DOMAIN PROTEIN 1"/>
    <property type="match status" value="1"/>
</dbReference>
<dbReference type="SUPFAM" id="SSF48403">
    <property type="entry name" value="Ankyrin repeat"/>
    <property type="match status" value="1"/>
</dbReference>
<dbReference type="PROSITE" id="PS50088">
    <property type="entry name" value="ANK_REPEAT"/>
    <property type="match status" value="1"/>
</dbReference>
<evidence type="ECO:0000256" key="3">
    <source>
        <dbReference type="PROSITE-ProRule" id="PRU00023"/>
    </source>
</evidence>
<feature type="compositionally biased region" description="Polar residues" evidence="4">
    <location>
        <begin position="105"/>
        <end position="115"/>
    </location>
</feature>
<dbReference type="PANTHER" id="PTHR24171">
    <property type="entry name" value="ANKYRIN REPEAT DOMAIN-CONTAINING PROTEIN 39-RELATED"/>
    <property type="match status" value="1"/>
</dbReference>
<gene>
    <name evidence="5" type="ORF">AAF712_008249</name>
</gene>
<keyword evidence="1" id="KW-0677">Repeat</keyword>
<proteinExistence type="predicted"/>
<dbReference type="InterPro" id="IPR036770">
    <property type="entry name" value="Ankyrin_rpt-contain_sf"/>
</dbReference>
<feature type="region of interest" description="Disordered" evidence="4">
    <location>
        <begin position="91"/>
        <end position="115"/>
    </location>
</feature>
<evidence type="ECO:0000313" key="6">
    <source>
        <dbReference type="Proteomes" id="UP001437256"/>
    </source>
</evidence>
<name>A0ABR2ZUX6_9AGAR</name>
<dbReference type="EMBL" id="JBBXMP010000056">
    <property type="protein sequence ID" value="KAL0064852.1"/>
    <property type="molecule type" value="Genomic_DNA"/>
</dbReference>
<reference evidence="5 6" key="1">
    <citation type="submission" date="2024-05" db="EMBL/GenBank/DDBJ databases">
        <title>A draft genome resource for the thread blight pathogen Marasmius tenuissimus strain MS-2.</title>
        <authorList>
            <person name="Yulfo-Soto G.E."/>
            <person name="Baruah I.K."/>
            <person name="Amoako-Attah I."/>
            <person name="Bukari Y."/>
            <person name="Meinhardt L.W."/>
            <person name="Bailey B.A."/>
            <person name="Cohen S.P."/>
        </authorList>
    </citation>
    <scope>NUCLEOTIDE SEQUENCE [LARGE SCALE GENOMIC DNA]</scope>
    <source>
        <strain evidence="5 6">MS-2</strain>
    </source>
</reference>
<keyword evidence="2 3" id="KW-0040">ANK repeat</keyword>
<dbReference type="InterPro" id="IPR002110">
    <property type="entry name" value="Ankyrin_rpt"/>
</dbReference>
<dbReference type="SMART" id="SM00248">
    <property type="entry name" value="ANK"/>
    <property type="match status" value="2"/>
</dbReference>
<dbReference type="Pfam" id="PF13857">
    <property type="entry name" value="Ank_5"/>
    <property type="match status" value="1"/>
</dbReference>
<feature type="compositionally biased region" description="Low complexity" evidence="4">
    <location>
        <begin position="92"/>
        <end position="104"/>
    </location>
</feature>
<comment type="caution">
    <text evidence="5">The sequence shown here is derived from an EMBL/GenBank/DDBJ whole genome shotgun (WGS) entry which is preliminary data.</text>
</comment>
<feature type="repeat" description="ANK" evidence="3">
    <location>
        <begin position="9"/>
        <end position="41"/>
    </location>
</feature>
<organism evidence="5 6">
    <name type="scientific">Marasmius tenuissimus</name>
    <dbReference type="NCBI Taxonomy" id="585030"/>
    <lineage>
        <taxon>Eukaryota</taxon>
        <taxon>Fungi</taxon>
        <taxon>Dikarya</taxon>
        <taxon>Basidiomycota</taxon>
        <taxon>Agaricomycotina</taxon>
        <taxon>Agaricomycetes</taxon>
        <taxon>Agaricomycetidae</taxon>
        <taxon>Agaricales</taxon>
        <taxon>Marasmiineae</taxon>
        <taxon>Marasmiaceae</taxon>
        <taxon>Marasmius</taxon>
    </lineage>
</organism>
<feature type="region of interest" description="Disordered" evidence="4">
    <location>
        <begin position="171"/>
        <end position="207"/>
    </location>
</feature>
<keyword evidence="6" id="KW-1185">Reference proteome</keyword>
<accession>A0ABR2ZUX6</accession>
<dbReference type="PROSITE" id="PS50297">
    <property type="entry name" value="ANK_REP_REGION"/>
    <property type="match status" value="1"/>
</dbReference>
<evidence type="ECO:0000313" key="5">
    <source>
        <dbReference type="EMBL" id="KAL0064852.1"/>
    </source>
</evidence>
<evidence type="ECO:0008006" key="7">
    <source>
        <dbReference type="Google" id="ProtNLM"/>
    </source>
</evidence>
<dbReference type="Proteomes" id="UP001437256">
    <property type="component" value="Unassembled WGS sequence"/>
</dbReference>
<evidence type="ECO:0000256" key="4">
    <source>
        <dbReference type="SAM" id="MobiDB-lite"/>
    </source>
</evidence>
<evidence type="ECO:0000256" key="2">
    <source>
        <dbReference type="ARBA" id="ARBA00023043"/>
    </source>
</evidence>